<dbReference type="InterPro" id="IPR001837">
    <property type="entry name" value="Adenylate_cyclase-assoc_CAP"/>
</dbReference>
<name>A0AAU9K1S5_9CILI</name>
<dbReference type="GO" id="GO:0019933">
    <property type="term" value="P:cAMP-mediated signaling"/>
    <property type="evidence" value="ECO:0007669"/>
    <property type="project" value="TreeGrafter"/>
</dbReference>
<dbReference type="GO" id="GO:0008179">
    <property type="term" value="F:adenylate cyclase binding"/>
    <property type="evidence" value="ECO:0007669"/>
    <property type="project" value="TreeGrafter"/>
</dbReference>
<dbReference type="Gene3D" id="2.160.20.70">
    <property type="match status" value="1"/>
</dbReference>
<accession>A0AAU9K1S5</accession>
<gene>
    <name evidence="4" type="ORF">BSTOLATCC_MIC43180</name>
</gene>
<dbReference type="Gene3D" id="1.25.40.330">
    <property type="entry name" value="Adenylate cyclase-associated CAP, N-terminal domain"/>
    <property type="match status" value="1"/>
</dbReference>
<keyword evidence="5" id="KW-1185">Reference proteome</keyword>
<dbReference type="GO" id="GO:0005737">
    <property type="term" value="C:cytoplasm"/>
    <property type="evidence" value="ECO:0007669"/>
    <property type="project" value="TreeGrafter"/>
</dbReference>
<proteinExistence type="inferred from homology"/>
<dbReference type="InterPro" id="IPR013912">
    <property type="entry name" value="Adenylate_cyclase-assoc_CAP_C"/>
</dbReference>
<dbReference type="PROSITE" id="PS51329">
    <property type="entry name" value="C_CAP_COFACTOR_C"/>
    <property type="match status" value="1"/>
</dbReference>
<evidence type="ECO:0000313" key="4">
    <source>
        <dbReference type="EMBL" id="CAG9327136.1"/>
    </source>
</evidence>
<protein>
    <recommendedName>
        <fullName evidence="3">C-CAP/cofactor C-like domain-containing protein</fullName>
    </recommendedName>
</protein>
<dbReference type="InterPro" id="IPR017901">
    <property type="entry name" value="C-CAP_CF_C-like"/>
</dbReference>
<dbReference type="AlphaFoldDB" id="A0AAU9K1S5"/>
<sequence>MAANLASLIERLEKAVGSLEGLVGFGAPAREERKAATEDVKAVEKKAPAEEIPPFLVEFQTAVLGKIPQLLQTAQAVDPQVVQISNEFIKGLNFVNDLLIASTKCRKPSDQENQEHIISKLQVIFKGLADLKNIRNNFTNHSTAAFEAVQSIQWPIAPMPGPIVDNFLDASAFYGNKVLMAKVETHTAWYKTMRETVVAMRDYVKANFAQGLNWNARGVSIGEHFAAKPTQAPKEETKAPVEEKKAAREETKTPAPAKKEPKKFERGISWIIENYSENKTLEISPEEAGLKKAIMIENCEKCIIQVKGKVKSIIISKCKNTSVVCQDIVSGIEIVNSTKTQMQSTGTVPSITIDNSDGAQLFLSKGLDDLIITTCKSSDMTITIPDPACPDEWIEKAIPHQFTHRISSGKVASAVSDVYNH</sequence>
<evidence type="ECO:0000259" key="3">
    <source>
        <dbReference type="PROSITE" id="PS51329"/>
    </source>
</evidence>
<dbReference type="SMART" id="SM00673">
    <property type="entry name" value="CARP"/>
    <property type="match status" value="2"/>
</dbReference>
<dbReference type="GO" id="GO:0007015">
    <property type="term" value="P:actin filament organization"/>
    <property type="evidence" value="ECO:0007669"/>
    <property type="project" value="TreeGrafter"/>
</dbReference>
<dbReference type="GO" id="GO:0003779">
    <property type="term" value="F:actin binding"/>
    <property type="evidence" value="ECO:0007669"/>
    <property type="project" value="InterPro"/>
</dbReference>
<dbReference type="InterPro" id="IPR006599">
    <property type="entry name" value="CARP_motif"/>
</dbReference>
<dbReference type="Pfam" id="PF08603">
    <property type="entry name" value="CAP_C"/>
    <property type="match status" value="1"/>
</dbReference>
<dbReference type="InterPro" id="IPR036223">
    <property type="entry name" value="CAP_C_sf"/>
</dbReference>
<feature type="region of interest" description="Disordered" evidence="2">
    <location>
        <begin position="228"/>
        <end position="260"/>
    </location>
</feature>
<dbReference type="PANTHER" id="PTHR10652:SF0">
    <property type="entry name" value="ADENYLYL CYCLASE-ASSOCIATED PROTEIN"/>
    <property type="match status" value="1"/>
</dbReference>
<reference evidence="4" key="1">
    <citation type="submission" date="2021-09" db="EMBL/GenBank/DDBJ databases">
        <authorList>
            <consortium name="AG Swart"/>
            <person name="Singh M."/>
            <person name="Singh A."/>
            <person name="Seah K."/>
            <person name="Emmerich C."/>
        </authorList>
    </citation>
    <scope>NUCLEOTIDE SEQUENCE</scope>
    <source>
        <strain evidence="4">ATCC30299</strain>
    </source>
</reference>
<feature type="compositionally biased region" description="Basic and acidic residues" evidence="2">
    <location>
        <begin position="233"/>
        <end position="260"/>
    </location>
</feature>
<dbReference type="PANTHER" id="PTHR10652">
    <property type="entry name" value="ADENYLYL CYCLASE-ASSOCIATED PROTEIN"/>
    <property type="match status" value="1"/>
</dbReference>
<dbReference type="InterPro" id="IPR016098">
    <property type="entry name" value="CAP/MinC_C"/>
</dbReference>
<evidence type="ECO:0000256" key="1">
    <source>
        <dbReference type="ARBA" id="ARBA00007659"/>
    </source>
</evidence>
<dbReference type="InterPro" id="IPR036222">
    <property type="entry name" value="CAP_N_sf"/>
</dbReference>
<feature type="domain" description="C-CAP/cofactor C-like" evidence="3">
    <location>
        <begin position="256"/>
        <end position="404"/>
    </location>
</feature>
<dbReference type="InterPro" id="IPR053950">
    <property type="entry name" value="CAP_N"/>
</dbReference>
<evidence type="ECO:0000313" key="5">
    <source>
        <dbReference type="Proteomes" id="UP001162131"/>
    </source>
</evidence>
<comment type="caution">
    <text evidence="4">The sequence shown here is derived from an EMBL/GenBank/DDBJ whole genome shotgun (WGS) entry which is preliminary data.</text>
</comment>
<dbReference type="EMBL" id="CAJZBQ010000043">
    <property type="protein sequence ID" value="CAG9327136.1"/>
    <property type="molecule type" value="Genomic_DNA"/>
</dbReference>
<organism evidence="4 5">
    <name type="scientific">Blepharisma stoltei</name>
    <dbReference type="NCBI Taxonomy" id="1481888"/>
    <lineage>
        <taxon>Eukaryota</taxon>
        <taxon>Sar</taxon>
        <taxon>Alveolata</taxon>
        <taxon>Ciliophora</taxon>
        <taxon>Postciliodesmatophora</taxon>
        <taxon>Heterotrichea</taxon>
        <taxon>Heterotrichida</taxon>
        <taxon>Blepharismidae</taxon>
        <taxon>Blepharisma</taxon>
    </lineage>
</organism>
<dbReference type="Proteomes" id="UP001162131">
    <property type="component" value="Unassembled WGS sequence"/>
</dbReference>
<comment type="similarity">
    <text evidence="1">Belongs to the CAP family.</text>
</comment>
<dbReference type="SUPFAM" id="SSF69340">
    <property type="entry name" value="C-terminal domain of adenylylcyclase associated protein"/>
    <property type="match status" value="1"/>
</dbReference>
<dbReference type="SUPFAM" id="SSF101278">
    <property type="entry name" value="N-terminal domain of adenylylcyclase associated protein, CAP"/>
    <property type="match status" value="1"/>
</dbReference>
<evidence type="ECO:0000256" key="2">
    <source>
        <dbReference type="SAM" id="MobiDB-lite"/>
    </source>
</evidence>
<dbReference type="Pfam" id="PF21938">
    <property type="entry name" value="CAP_N"/>
    <property type="match status" value="1"/>
</dbReference>